<evidence type="ECO:0000313" key="2">
    <source>
        <dbReference type="EMBL" id="MPM17129.1"/>
    </source>
</evidence>
<dbReference type="SUPFAM" id="SSF53807">
    <property type="entry name" value="Helical backbone' metal receptor"/>
    <property type="match status" value="1"/>
</dbReference>
<name>A0A644XM01_9ZZZZ</name>
<organism evidence="2">
    <name type="scientific">bioreactor metagenome</name>
    <dbReference type="NCBI Taxonomy" id="1076179"/>
    <lineage>
        <taxon>unclassified sequences</taxon>
        <taxon>metagenomes</taxon>
        <taxon>ecological metagenomes</taxon>
    </lineage>
</organism>
<sequence length="448" mass="49507">MSKPGGIIEQERYTCAIGALQSVVAIPKAVPILHSGPGCGEMIAGFFERSTGYAGGNTSPCTNFSEKEVVFGGIDRLRKIIQNTYKVLDTDLQVVFSGCTGGIVGDDIESLVQEFADEGKPIVAVDAPGFKATNFESHSIVVNAIIDQFVSLFEAGNEPRSEKNTINLFASIPYQDPFWKGNLREYKRLLEGLGLKINVLFGPESGGVEEWKGIPKANFNILVSPWYGKPIADHLKIKYGQNYTWFHHIPIGANETESFLRQVLDFAATQGAEIDTAKANAFIKRESDAYYEEIDNLASFLLEFRYGLPNHVHILHDAGYVVALSKFLLHEVGIVPKEQFITDNTPEKFQEAIRQDIASTSDKREIPIFFQPDAGSAQNQLREIHHDGRGLIIGSGWDKELAAEKDCDFLSAAVPTPYRLVLTTNYAGFSGGLRVIEDIYQTVLATYK</sequence>
<feature type="domain" description="Nitrogenase/oxidoreductase component 1" evidence="1">
    <location>
        <begin position="16"/>
        <end position="443"/>
    </location>
</feature>
<dbReference type="GO" id="GO:0016163">
    <property type="term" value="F:nitrogenase activity"/>
    <property type="evidence" value="ECO:0007669"/>
    <property type="project" value="UniProtKB-EC"/>
</dbReference>
<dbReference type="InterPro" id="IPR000510">
    <property type="entry name" value="Nase/OxRdtase_comp1"/>
</dbReference>
<dbReference type="Pfam" id="PF00148">
    <property type="entry name" value="Oxidored_nitro"/>
    <property type="match status" value="1"/>
</dbReference>
<gene>
    <name evidence="2" type="primary">nifK_10</name>
    <name evidence="2" type="ORF">SDC9_63514</name>
</gene>
<proteinExistence type="predicted"/>
<keyword evidence="2" id="KW-0560">Oxidoreductase</keyword>
<dbReference type="PANTHER" id="PTHR33712">
    <property type="entry name" value="LIGHT-INDEPENDENT PROTOCHLOROPHYLLIDE REDUCTASE SUBUNIT B"/>
    <property type="match status" value="1"/>
</dbReference>
<dbReference type="AlphaFoldDB" id="A0A644XM01"/>
<accession>A0A644XM01</accession>
<dbReference type="EC" id="1.18.6.1" evidence="2"/>
<dbReference type="PANTHER" id="PTHR33712:SF7">
    <property type="entry name" value="LIGHT-INDEPENDENT PROTOCHLOROPHYLLIDE REDUCTASE SUBUNIT B"/>
    <property type="match status" value="1"/>
</dbReference>
<dbReference type="InterPro" id="IPR050152">
    <property type="entry name" value="ChlB/BchB/BchZ"/>
</dbReference>
<dbReference type="EMBL" id="VSSQ01002738">
    <property type="protein sequence ID" value="MPM17129.1"/>
    <property type="molecule type" value="Genomic_DNA"/>
</dbReference>
<comment type="caution">
    <text evidence="2">The sequence shown here is derived from an EMBL/GenBank/DDBJ whole genome shotgun (WGS) entry which is preliminary data.</text>
</comment>
<reference evidence="2" key="1">
    <citation type="submission" date="2019-08" db="EMBL/GenBank/DDBJ databases">
        <authorList>
            <person name="Kucharzyk K."/>
            <person name="Murdoch R.W."/>
            <person name="Higgins S."/>
            <person name="Loffler F."/>
        </authorList>
    </citation>
    <scope>NUCLEOTIDE SEQUENCE</scope>
</reference>
<evidence type="ECO:0000259" key="1">
    <source>
        <dbReference type="Pfam" id="PF00148"/>
    </source>
</evidence>
<dbReference type="Gene3D" id="3.40.50.1980">
    <property type="entry name" value="Nitrogenase molybdenum iron protein domain"/>
    <property type="match status" value="3"/>
</dbReference>
<protein>
    <submittedName>
        <fullName evidence="2">Nitrogenase molybdenum-iron protein beta chain</fullName>
        <ecNumber evidence="2">1.18.6.1</ecNumber>
    </submittedName>
</protein>